<dbReference type="NCBIfam" id="TIGR03993">
    <property type="entry name" value="hydrog_HybE"/>
    <property type="match status" value="1"/>
</dbReference>
<dbReference type="AlphaFoldDB" id="A0A0K8P838"/>
<evidence type="ECO:0000256" key="1">
    <source>
        <dbReference type="SAM" id="MobiDB-lite"/>
    </source>
</evidence>
<proteinExistence type="predicted"/>
<gene>
    <name evidence="2" type="ORF">ISF6_5482</name>
</gene>
<dbReference type="Gene3D" id="3.30.1460.40">
    <property type="entry name" value="[NiFe]-hydrogenase assembly chaperone, HybE"/>
    <property type="match status" value="1"/>
</dbReference>
<reference evidence="2 3" key="2">
    <citation type="journal article" date="2016" name="Science">
        <title>A bacterium that degrades and assimilates poly(ethylene terephthalate).</title>
        <authorList>
            <person name="Yoshida S."/>
            <person name="Hiraga K."/>
            <person name="Takehana T."/>
            <person name="Taniguchi I."/>
            <person name="Yamaji H."/>
            <person name="Maeda Y."/>
            <person name="Toyohara K."/>
            <person name="Miyamoto K."/>
            <person name="Kimura Y."/>
            <person name="Oda K."/>
        </authorList>
    </citation>
    <scope>NUCLEOTIDE SEQUENCE [LARGE SCALE GENOMIC DNA]</scope>
    <source>
        <strain evidence="3">NBRC 110686 / TISTR 2288 / 201-F6</strain>
    </source>
</reference>
<dbReference type="GO" id="GO:0003677">
    <property type="term" value="F:DNA binding"/>
    <property type="evidence" value="ECO:0007669"/>
    <property type="project" value="UniProtKB-KW"/>
</dbReference>
<comment type="caution">
    <text evidence="2">The sequence shown here is derived from an EMBL/GenBank/DDBJ whole genome shotgun (WGS) entry which is preliminary data.</text>
</comment>
<feature type="compositionally biased region" description="Low complexity" evidence="1">
    <location>
        <begin position="219"/>
        <end position="236"/>
    </location>
</feature>
<keyword evidence="2" id="KW-0371">Homeobox</keyword>
<keyword evidence="3" id="KW-1185">Reference proteome</keyword>
<feature type="region of interest" description="Disordered" evidence="1">
    <location>
        <begin position="209"/>
        <end position="253"/>
    </location>
</feature>
<evidence type="ECO:0000313" key="2">
    <source>
        <dbReference type="EMBL" id="GAP38823.1"/>
    </source>
</evidence>
<dbReference type="EMBL" id="BBYR01000093">
    <property type="protein sequence ID" value="GAP38823.1"/>
    <property type="molecule type" value="Genomic_DNA"/>
</dbReference>
<reference evidence="3" key="1">
    <citation type="submission" date="2015-07" db="EMBL/GenBank/DDBJ databases">
        <title>Discovery of a poly(ethylene terephthalate assimilation.</title>
        <authorList>
            <person name="Yoshida S."/>
            <person name="Hiraga K."/>
            <person name="Takehana T."/>
            <person name="Taniguchi I."/>
            <person name="Yamaji H."/>
            <person name="Maeda Y."/>
            <person name="Toyohara K."/>
            <person name="Miyamoto K."/>
            <person name="Kimura Y."/>
            <person name="Oda K."/>
        </authorList>
    </citation>
    <scope>NUCLEOTIDE SEQUENCE [LARGE SCALE GENOMIC DNA]</scope>
    <source>
        <strain evidence="3">NBRC 110686 / TISTR 2288 / 201-F6</strain>
    </source>
</reference>
<name>A0A0K8P838_PISS1</name>
<sequence length="271" mass="27557">MRHPGPTSLAGGPEGAWRRAGRGGFPTTPASRAAAATRLERRVAALQRSFEHVQRTRMAGLPLLNPRLHVEPVGFEPGLPPAEADPATGAALPPLALPHALGVLITPWFMNLIWLPLPDESGPAAAATADAWAVGDCRRLTVGPECFEFIGAHADELGPYGLCSLFSPMAEFGSQAVARATAQAVLAALRAPAAAPDAAAAVGWARPPVALPPSEPERAAALAQTPTSTSTSTSTPTPAPAPAPAPAAGAGADRRGFLFGRGALAARGRGA</sequence>
<feature type="region of interest" description="Disordered" evidence="1">
    <location>
        <begin position="1"/>
        <end position="29"/>
    </location>
</feature>
<evidence type="ECO:0000313" key="3">
    <source>
        <dbReference type="Proteomes" id="UP000037660"/>
    </source>
</evidence>
<accession>A0A0K8P838</accession>
<organism evidence="2 3">
    <name type="scientific">Piscinibacter sakaiensis</name>
    <name type="common">Ideonella sakaiensis</name>
    <dbReference type="NCBI Taxonomy" id="1547922"/>
    <lineage>
        <taxon>Bacteria</taxon>
        <taxon>Pseudomonadati</taxon>
        <taxon>Pseudomonadota</taxon>
        <taxon>Betaproteobacteria</taxon>
        <taxon>Burkholderiales</taxon>
        <taxon>Sphaerotilaceae</taxon>
        <taxon>Piscinibacter</taxon>
    </lineage>
</organism>
<dbReference type="Pfam" id="PF11939">
    <property type="entry name" value="NiFe-hyd_HybE"/>
    <property type="match status" value="1"/>
</dbReference>
<dbReference type="STRING" id="1547922.ISF6_5482"/>
<protein>
    <submittedName>
        <fullName evidence="2">Hydrogenase maturation factor HoxT/HybE</fullName>
    </submittedName>
</protein>
<dbReference type="Proteomes" id="UP000037660">
    <property type="component" value="Unassembled WGS sequence"/>
</dbReference>
<dbReference type="RefSeq" id="WP_054022669.1">
    <property type="nucleotide sequence ID" value="NZ_BBYR01000093.1"/>
</dbReference>
<dbReference type="InterPro" id="IPR023994">
    <property type="entry name" value="NiFe-hyd_HybE"/>
</dbReference>
<dbReference type="InterPro" id="IPR038530">
    <property type="entry name" value="NiFe-hyd_HybE_sf"/>
</dbReference>